<evidence type="ECO:0000313" key="2">
    <source>
        <dbReference type="EMBL" id="TRY73868.1"/>
    </source>
</evidence>
<comment type="caution">
    <text evidence="2">The sequence shown here is derived from an EMBL/GenBank/DDBJ whole genome shotgun (WGS) entry which is preliminary data.</text>
</comment>
<keyword evidence="3" id="KW-1185">Reference proteome</keyword>
<dbReference type="Proteomes" id="UP000318571">
    <property type="component" value="Chromosome 3"/>
</dbReference>
<reference evidence="2 3" key="1">
    <citation type="journal article" date="2018" name="Nat. Ecol. Evol.">
        <title>Genomic signatures of mitonuclear coevolution across populations of Tigriopus californicus.</title>
        <authorList>
            <person name="Barreto F.S."/>
            <person name="Watson E.T."/>
            <person name="Lima T.G."/>
            <person name="Willett C.S."/>
            <person name="Edmands S."/>
            <person name="Li W."/>
            <person name="Burton R.S."/>
        </authorList>
    </citation>
    <scope>NUCLEOTIDE SEQUENCE [LARGE SCALE GENOMIC DNA]</scope>
    <source>
        <strain evidence="2 3">San Diego</strain>
    </source>
</reference>
<keyword evidence="1" id="KW-0812">Transmembrane</keyword>
<gene>
    <name evidence="2" type="ORF">TCAL_06034</name>
</gene>
<protein>
    <submittedName>
        <fullName evidence="2">Uncharacterized protein</fullName>
    </submittedName>
</protein>
<dbReference type="EMBL" id="VCGU01000007">
    <property type="protein sequence ID" value="TRY73868.1"/>
    <property type="molecule type" value="Genomic_DNA"/>
</dbReference>
<evidence type="ECO:0000256" key="1">
    <source>
        <dbReference type="SAM" id="Phobius"/>
    </source>
</evidence>
<feature type="transmembrane region" description="Helical" evidence="1">
    <location>
        <begin position="132"/>
        <end position="151"/>
    </location>
</feature>
<accession>A0A553P865</accession>
<name>A0A553P865_TIGCA</name>
<organism evidence="2 3">
    <name type="scientific">Tigriopus californicus</name>
    <name type="common">Marine copepod</name>
    <dbReference type="NCBI Taxonomy" id="6832"/>
    <lineage>
        <taxon>Eukaryota</taxon>
        <taxon>Metazoa</taxon>
        <taxon>Ecdysozoa</taxon>
        <taxon>Arthropoda</taxon>
        <taxon>Crustacea</taxon>
        <taxon>Multicrustacea</taxon>
        <taxon>Hexanauplia</taxon>
        <taxon>Copepoda</taxon>
        <taxon>Harpacticoida</taxon>
        <taxon>Harpacticidae</taxon>
        <taxon>Tigriopus</taxon>
    </lineage>
</organism>
<dbReference type="AlphaFoldDB" id="A0A553P865"/>
<keyword evidence="1" id="KW-1133">Transmembrane helix</keyword>
<evidence type="ECO:0000313" key="3">
    <source>
        <dbReference type="Proteomes" id="UP000318571"/>
    </source>
</evidence>
<keyword evidence="1" id="KW-0472">Membrane</keyword>
<proteinExistence type="predicted"/>
<sequence length="216" mass="25087">MSIQPVYRYRSFAERLGPKNAKNIILHYVGVVVVVYVTLKLRSMCIAYSEEKCVHYFALPPPAPPKTTTPKPEEPLETTTERFKNPMIDDDYEDYEYPKIDLHPYWSALVCNISGSRNFFVRMLRNYVRFSSYYFTLSVGVVDTAIMVLLAKHLWRALRLEPKTEIPEERLKLIDHHGDTVSIEIGEDLTCMDDNFVIEVILAALDFFRVSEPKQD</sequence>
<feature type="transmembrane region" description="Helical" evidence="1">
    <location>
        <begin position="21"/>
        <end position="39"/>
    </location>
</feature>